<organism evidence="1 2">
    <name type="scientific">Aspergillus melleus</name>
    <dbReference type="NCBI Taxonomy" id="138277"/>
    <lineage>
        <taxon>Eukaryota</taxon>
        <taxon>Fungi</taxon>
        <taxon>Dikarya</taxon>
        <taxon>Ascomycota</taxon>
        <taxon>Pezizomycotina</taxon>
        <taxon>Eurotiomycetes</taxon>
        <taxon>Eurotiomycetidae</taxon>
        <taxon>Eurotiales</taxon>
        <taxon>Aspergillaceae</taxon>
        <taxon>Aspergillus</taxon>
        <taxon>Aspergillus subgen. Circumdati</taxon>
    </lineage>
</organism>
<dbReference type="EMBL" id="JAOPJF010000043">
    <property type="protein sequence ID" value="KAK1143154.1"/>
    <property type="molecule type" value="Genomic_DNA"/>
</dbReference>
<keyword evidence="2" id="KW-1185">Reference proteome</keyword>
<protein>
    <submittedName>
        <fullName evidence="1">Uncharacterized protein</fullName>
    </submittedName>
</protein>
<evidence type="ECO:0000313" key="1">
    <source>
        <dbReference type="EMBL" id="KAK1143154.1"/>
    </source>
</evidence>
<evidence type="ECO:0000313" key="2">
    <source>
        <dbReference type="Proteomes" id="UP001177260"/>
    </source>
</evidence>
<sequence>MPCLEVLSTEAELNTIEEAKRLCFIKHLARYFARCWSRPRPVEDEVRADCQTRLGRRLTKLKNVSPSILSPTKVLELEHSLPTIFEHTYPQILTHNDLSQTNILISEKTLEITGIVDWSLAGVLPFGMELDSLLLATGYMDLSGWHDYTCRLRLLDACGMSSGLAAGFMILYAAKIGAVLRHAFQRNADGSPSEELTTSKWALKTLDALLLG</sequence>
<dbReference type="Proteomes" id="UP001177260">
    <property type="component" value="Unassembled WGS sequence"/>
</dbReference>
<reference evidence="1 2" key="1">
    <citation type="journal article" date="2023" name="ACS Omega">
        <title>Identification of the Neoaspergillic Acid Biosynthesis Gene Cluster by Establishing an In Vitro CRISPR-Ribonucleoprotein Genetic System in Aspergillus melleus.</title>
        <authorList>
            <person name="Yuan B."/>
            <person name="Grau M.F."/>
            <person name="Murata R.M."/>
            <person name="Torok T."/>
            <person name="Venkateswaran K."/>
            <person name="Stajich J.E."/>
            <person name="Wang C.C.C."/>
        </authorList>
    </citation>
    <scope>NUCLEOTIDE SEQUENCE [LARGE SCALE GENOMIC DNA]</scope>
    <source>
        <strain evidence="1 2">IMV 1140</strain>
    </source>
</reference>
<gene>
    <name evidence="1" type="ORF">N8T08_007040</name>
</gene>
<name>A0ACC3AZA0_9EURO</name>
<proteinExistence type="predicted"/>
<comment type="caution">
    <text evidence="1">The sequence shown here is derived from an EMBL/GenBank/DDBJ whole genome shotgun (WGS) entry which is preliminary data.</text>
</comment>
<accession>A0ACC3AZA0</accession>